<evidence type="ECO:0000256" key="1">
    <source>
        <dbReference type="SAM" id="SignalP"/>
    </source>
</evidence>
<sequence>MTAPRIAVTGASGFCGSAVALAAAAAGADVICLGRRPGPVGEHRFWDATQGAPDLTGADVVVHLAAAVGDPPPGRDGTFHAVNVDGTARLLTAVGDRPLVWVSSASVYTHSPAPIREDQPLGGLTAYGKTKAAGEALALAAGAVVLRPRAVYGDGDPHLLPRLRRAVRGGRVLLPGPDIALSLTAVENLADACLSAAGRPSAAGRLTGGWPPGAYNIADAVPYSRDAVVAAACGVPVRHVALLLARAVAAVGTTVSRLTRRSPALSRYALEQLTAPVVLDITRALAQDWVPRRTFADYLADRSLAG</sequence>
<evidence type="ECO:0000313" key="3">
    <source>
        <dbReference type="EMBL" id="GID63550.1"/>
    </source>
</evidence>
<dbReference type="RefSeq" id="WP_203738995.1">
    <property type="nucleotide sequence ID" value="NZ_BAAAUC010000011.1"/>
</dbReference>
<name>A0A919IKD8_9ACTN</name>
<dbReference type="AlphaFoldDB" id="A0A919IKD8"/>
<reference evidence="3" key="1">
    <citation type="submission" date="2021-01" db="EMBL/GenBank/DDBJ databases">
        <title>Whole genome shotgun sequence of Actinoplanes cyaneus NBRC 14990.</title>
        <authorList>
            <person name="Komaki H."/>
            <person name="Tamura T."/>
        </authorList>
    </citation>
    <scope>NUCLEOTIDE SEQUENCE</scope>
    <source>
        <strain evidence="3">NBRC 14990</strain>
    </source>
</reference>
<dbReference type="Proteomes" id="UP000619479">
    <property type="component" value="Unassembled WGS sequence"/>
</dbReference>
<evidence type="ECO:0000259" key="2">
    <source>
        <dbReference type="Pfam" id="PF01370"/>
    </source>
</evidence>
<feature type="signal peptide" evidence="1">
    <location>
        <begin position="1"/>
        <end position="22"/>
    </location>
</feature>
<dbReference type="Pfam" id="PF01370">
    <property type="entry name" value="Epimerase"/>
    <property type="match status" value="1"/>
</dbReference>
<dbReference type="PANTHER" id="PTHR43245:SF52">
    <property type="entry name" value="NAD-DEPENDENT EPIMERASE_DEHYDRATASE"/>
    <property type="match status" value="1"/>
</dbReference>
<feature type="domain" description="NAD-dependent epimerase/dehydratase" evidence="2">
    <location>
        <begin position="6"/>
        <end position="217"/>
    </location>
</feature>
<proteinExistence type="predicted"/>
<dbReference type="InterPro" id="IPR050177">
    <property type="entry name" value="Lipid_A_modif_metabolic_enz"/>
</dbReference>
<evidence type="ECO:0000313" key="4">
    <source>
        <dbReference type="Proteomes" id="UP000619479"/>
    </source>
</evidence>
<dbReference type="InterPro" id="IPR036291">
    <property type="entry name" value="NAD(P)-bd_dom_sf"/>
</dbReference>
<dbReference type="InterPro" id="IPR001509">
    <property type="entry name" value="Epimerase_deHydtase"/>
</dbReference>
<dbReference type="SUPFAM" id="SSF51735">
    <property type="entry name" value="NAD(P)-binding Rossmann-fold domains"/>
    <property type="match status" value="1"/>
</dbReference>
<dbReference type="Gene3D" id="3.40.50.720">
    <property type="entry name" value="NAD(P)-binding Rossmann-like Domain"/>
    <property type="match status" value="1"/>
</dbReference>
<organism evidence="3 4">
    <name type="scientific">Actinoplanes cyaneus</name>
    <dbReference type="NCBI Taxonomy" id="52696"/>
    <lineage>
        <taxon>Bacteria</taxon>
        <taxon>Bacillati</taxon>
        <taxon>Actinomycetota</taxon>
        <taxon>Actinomycetes</taxon>
        <taxon>Micromonosporales</taxon>
        <taxon>Micromonosporaceae</taxon>
        <taxon>Actinoplanes</taxon>
    </lineage>
</organism>
<protein>
    <submittedName>
        <fullName evidence="3">NAD-dependent epimerase</fullName>
    </submittedName>
</protein>
<keyword evidence="1" id="KW-0732">Signal</keyword>
<dbReference type="PANTHER" id="PTHR43245">
    <property type="entry name" value="BIFUNCTIONAL POLYMYXIN RESISTANCE PROTEIN ARNA"/>
    <property type="match status" value="1"/>
</dbReference>
<feature type="chain" id="PRO_5037265775" evidence="1">
    <location>
        <begin position="23"/>
        <end position="306"/>
    </location>
</feature>
<comment type="caution">
    <text evidence="3">The sequence shown here is derived from an EMBL/GenBank/DDBJ whole genome shotgun (WGS) entry which is preliminary data.</text>
</comment>
<dbReference type="EMBL" id="BOMH01000010">
    <property type="protein sequence ID" value="GID63550.1"/>
    <property type="molecule type" value="Genomic_DNA"/>
</dbReference>
<gene>
    <name evidence="3" type="ORF">Acy02nite_14310</name>
</gene>
<keyword evidence="4" id="KW-1185">Reference proteome</keyword>
<accession>A0A919IKD8</accession>